<feature type="domain" description="Helix-hairpin-helix DNA-binding motif class 1" evidence="5">
    <location>
        <begin position="84"/>
        <end position="103"/>
    </location>
</feature>
<dbReference type="GO" id="GO:0009378">
    <property type="term" value="F:four-way junction helicase activity"/>
    <property type="evidence" value="ECO:0007669"/>
    <property type="project" value="InterPro"/>
</dbReference>
<dbReference type="Pfam" id="PF01330">
    <property type="entry name" value="RuvA_N"/>
    <property type="match status" value="1"/>
</dbReference>
<dbReference type="GO" id="GO:0006281">
    <property type="term" value="P:DNA repair"/>
    <property type="evidence" value="ECO:0007669"/>
    <property type="project" value="UniProtKB-KW"/>
</dbReference>
<keyword evidence="6" id="KW-0067">ATP-binding</keyword>
<dbReference type="Gene3D" id="1.10.8.10">
    <property type="entry name" value="DNA helicase RuvA subunit, C-terminal domain"/>
    <property type="match status" value="1"/>
</dbReference>
<dbReference type="InterPro" id="IPR013849">
    <property type="entry name" value="DNA_helicase_Holl-junc_RuvA_I"/>
</dbReference>
<dbReference type="Pfam" id="PF14520">
    <property type="entry name" value="HHH_5"/>
    <property type="match status" value="1"/>
</dbReference>
<keyword evidence="6" id="KW-0378">Hydrolase</keyword>
<feature type="domain" description="Helix-hairpin-helix DNA-binding motif class 1" evidence="5">
    <location>
        <begin position="49"/>
        <end position="68"/>
    </location>
</feature>
<keyword evidence="4" id="KW-0234">DNA repair</keyword>
<dbReference type="GO" id="GO:0006310">
    <property type="term" value="P:DNA recombination"/>
    <property type="evidence" value="ECO:0007669"/>
    <property type="project" value="InterPro"/>
</dbReference>
<evidence type="ECO:0000259" key="5">
    <source>
        <dbReference type="SMART" id="SM00278"/>
    </source>
</evidence>
<protein>
    <submittedName>
        <fullName evidence="6">Holliday junction ATP-dependent DNA helicase RuvA</fullName>
        <ecNumber evidence="6">3.6.4.12</ecNumber>
    </submittedName>
</protein>
<accession>A0A645FIP6</accession>
<dbReference type="InterPro" id="IPR003583">
    <property type="entry name" value="Hlx-hairpin-Hlx_DNA-bd_motif"/>
</dbReference>
<dbReference type="InterPro" id="IPR000085">
    <property type="entry name" value="RuvA"/>
</dbReference>
<evidence type="ECO:0000256" key="1">
    <source>
        <dbReference type="ARBA" id="ARBA00022490"/>
    </source>
</evidence>
<dbReference type="InterPro" id="IPR036267">
    <property type="entry name" value="RuvA_C_sf"/>
</dbReference>
<comment type="caution">
    <text evidence="6">The sequence shown here is derived from an EMBL/GenBank/DDBJ whole genome shotgun (WGS) entry which is preliminary data.</text>
</comment>
<dbReference type="InterPro" id="IPR011114">
    <property type="entry name" value="RuvA_C"/>
</dbReference>
<dbReference type="EMBL" id="VSSQ01060885">
    <property type="protein sequence ID" value="MPN14281.1"/>
    <property type="molecule type" value="Genomic_DNA"/>
</dbReference>
<dbReference type="Gene3D" id="2.40.50.140">
    <property type="entry name" value="Nucleic acid-binding proteins"/>
    <property type="match status" value="1"/>
</dbReference>
<reference evidence="6" key="1">
    <citation type="submission" date="2019-08" db="EMBL/GenBank/DDBJ databases">
        <authorList>
            <person name="Kucharzyk K."/>
            <person name="Murdoch R.W."/>
            <person name="Higgins S."/>
            <person name="Loffler F."/>
        </authorList>
    </citation>
    <scope>NUCLEOTIDE SEQUENCE</scope>
</reference>
<dbReference type="NCBIfam" id="TIGR00084">
    <property type="entry name" value="ruvA"/>
    <property type="match status" value="1"/>
</dbReference>
<keyword evidence="6" id="KW-0347">Helicase</keyword>
<dbReference type="InterPro" id="IPR010994">
    <property type="entry name" value="RuvA_2-like"/>
</dbReference>
<keyword evidence="1" id="KW-0963">Cytoplasm</keyword>
<dbReference type="GO" id="GO:0003677">
    <property type="term" value="F:DNA binding"/>
    <property type="evidence" value="ECO:0007669"/>
    <property type="project" value="UniProtKB-KW"/>
</dbReference>
<dbReference type="Gene3D" id="1.10.150.20">
    <property type="entry name" value="5' to 3' exonuclease, C-terminal subdomain"/>
    <property type="match status" value="1"/>
</dbReference>
<dbReference type="GO" id="GO:0009379">
    <property type="term" value="C:Holliday junction helicase complex"/>
    <property type="evidence" value="ECO:0007669"/>
    <property type="project" value="InterPro"/>
</dbReference>
<keyword evidence="2" id="KW-0227">DNA damage</keyword>
<gene>
    <name evidence="6" type="primary">ruvA_41</name>
    <name evidence="6" type="ORF">SDC9_161607</name>
</gene>
<dbReference type="AlphaFoldDB" id="A0A645FIP6"/>
<dbReference type="GO" id="GO:0016787">
    <property type="term" value="F:hydrolase activity"/>
    <property type="evidence" value="ECO:0007669"/>
    <property type="project" value="UniProtKB-KW"/>
</dbReference>
<dbReference type="Pfam" id="PF07499">
    <property type="entry name" value="RuvA_C"/>
    <property type="match status" value="1"/>
</dbReference>
<dbReference type="EC" id="3.6.4.12" evidence="6"/>
<evidence type="ECO:0000313" key="6">
    <source>
        <dbReference type="EMBL" id="MPN14281.1"/>
    </source>
</evidence>
<dbReference type="SMART" id="SM00278">
    <property type="entry name" value="HhH1"/>
    <property type="match status" value="2"/>
</dbReference>
<evidence type="ECO:0000256" key="2">
    <source>
        <dbReference type="ARBA" id="ARBA00022763"/>
    </source>
</evidence>
<dbReference type="CDD" id="cd14332">
    <property type="entry name" value="UBA_RuvA_C"/>
    <property type="match status" value="1"/>
</dbReference>
<dbReference type="InterPro" id="IPR012340">
    <property type="entry name" value="NA-bd_OB-fold"/>
</dbReference>
<dbReference type="GO" id="GO:0005524">
    <property type="term" value="F:ATP binding"/>
    <property type="evidence" value="ECO:0007669"/>
    <property type="project" value="InterPro"/>
</dbReference>
<evidence type="ECO:0000256" key="4">
    <source>
        <dbReference type="ARBA" id="ARBA00023204"/>
    </source>
</evidence>
<name>A0A645FIP6_9ZZZZ</name>
<proteinExistence type="inferred from homology"/>
<dbReference type="SUPFAM" id="SSF46929">
    <property type="entry name" value="DNA helicase RuvA subunit, C-terminal domain"/>
    <property type="match status" value="1"/>
</dbReference>
<organism evidence="6">
    <name type="scientific">bioreactor metagenome</name>
    <dbReference type="NCBI Taxonomy" id="1076179"/>
    <lineage>
        <taxon>unclassified sequences</taxon>
        <taxon>metagenomes</taxon>
        <taxon>ecological metagenomes</taxon>
    </lineage>
</organism>
<dbReference type="SUPFAM" id="SSF47781">
    <property type="entry name" value="RuvA domain 2-like"/>
    <property type="match status" value="1"/>
</dbReference>
<keyword evidence="3" id="KW-0238">DNA-binding</keyword>
<sequence length="167" mass="18354">MGFRVFVPRNVCREAELYKPRSFFTHLVVREDALTLFGFETDEERDLFVLLLGANGVGPRTGLAILSSMSVPLIHKAVLAEEADLFARVPGIGKKTAQSIVLHLQGKIKGEGLPVDAGLRELDTDLMDALTSLGYSVVEAQAALQTIPKDTPKDLETRLRIALQYFS</sequence>
<keyword evidence="6" id="KW-0547">Nucleotide-binding</keyword>
<evidence type="ECO:0000256" key="3">
    <source>
        <dbReference type="ARBA" id="ARBA00023125"/>
    </source>
</evidence>
<dbReference type="HAMAP" id="MF_00031">
    <property type="entry name" value="DNA_HJ_migration_RuvA"/>
    <property type="match status" value="1"/>
</dbReference>